<comment type="similarity">
    <text evidence="1">Belongs to the pseudouridine synthase RluA family.</text>
</comment>
<dbReference type="CDD" id="cd02869">
    <property type="entry name" value="PseudoU_synth_RluA_like"/>
    <property type="match status" value="1"/>
</dbReference>
<evidence type="ECO:0000259" key="2">
    <source>
        <dbReference type="Pfam" id="PF00849"/>
    </source>
</evidence>
<dbReference type="OrthoDB" id="9807829at2"/>
<dbReference type="PROSITE" id="PS01129">
    <property type="entry name" value="PSI_RLU"/>
    <property type="match status" value="1"/>
</dbReference>
<dbReference type="InterPro" id="IPR050188">
    <property type="entry name" value="RluA_PseudoU_synthase"/>
</dbReference>
<name>R4YTJ0_OLEAN</name>
<evidence type="ECO:0000313" key="3">
    <source>
        <dbReference type="EMBL" id="CCK77033.1"/>
    </source>
</evidence>
<dbReference type="AlphaFoldDB" id="R4YTJ0"/>
<evidence type="ECO:0000256" key="1">
    <source>
        <dbReference type="ARBA" id="ARBA00010876"/>
    </source>
</evidence>
<dbReference type="GO" id="GO:0140098">
    <property type="term" value="F:catalytic activity, acting on RNA"/>
    <property type="evidence" value="ECO:0007669"/>
    <property type="project" value="UniProtKB-ARBA"/>
</dbReference>
<evidence type="ECO:0000313" key="4">
    <source>
        <dbReference type="Proteomes" id="UP000032749"/>
    </source>
</evidence>
<dbReference type="GO" id="GO:0003723">
    <property type="term" value="F:RNA binding"/>
    <property type="evidence" value="ECO:0007669"/>
    <property type="project" value="InterPro"/>
</dbReference>
<dbReference type="EC" id="5.4.99.-" evidence="3"/>
<accession>R4YTJ0</accession>
<keyword evidence="3" id="KW-0413">Isomerase</keyword>
<dbReference type="Pfam" id="PF00849">
    <property type="entry name" value="PseudoU_synth_2"/>
    <property type="match status" value="1"/>
</dbReference>
<dbReference type="InterPro" id="IPR006224">
    <property type="entry name" value="PsdUridine_synth_RluA-like_CS"/>
</dbReference>
<feature type="domain" description="Pseudouridine synthase RsuA/RluA-like" evidence="2">
    <location>
        <begin position="24"/>
        <end position="179"/>
    </location>
</feature>
<dbReference type="SUPFAM" id="SSF55120">
    <property type="entry name" value="Pseudouridine synthase"/>
    <property type="match status" value="1"/>
</dbReference>
<reference evidence="3 4" key="1">
    <citation type="journal article" date="2013" name="Nat. Commun.">
        <title>Genome sequence and functional genomic analysis of the oil-degrading bacterium Oleispira antarctica.</title>
        <authorList>
            <person name="Kube M."/>
            <person name="Chernikova T.N."/>
            <person name="Al-Ramahi Y."/>
            <person name="Beloqui A."/>
            <person name="Lopez-Cortez N."/>
            <person name="Guazzaroni M.E."/>
            <person name="Heipieper H.J."/>
            <person name="Klages S."/>
            <person name="Kotsyurbenko O.R."/>
            <person name="Langer I."/>
            <person name="Nechitaylo T.Y."/>
            <person name="Lunsdorf H."/>
            <person name="Fernandez M."/>
            <person name="Juarez S."/>
            <person name="Ciordia S."/>
            <person name="Singer A."/>
            <person name="Kagan O."/>
            <person name="Egorova O."/>
            <person name="Petit P.A."/>
            <person name="Stogios P."/>
            <person name="Kim Y."/>
            <person name="Tchigvintsev A."/>
            <person name="Flick R."/>
            <person name="Denaro R."/>
            <person name="Genovese M."/>
            <person name="Albar J.P."/>
            <person name="Reva O.N."/>
            <person name="Martinez-Gomariz M."/>
            <person name="Tran H."/>
            <person name="Ferrer M."/>
            <person name="Savchenko A."/>
            <person name="Yakunin A.F."/>
            <person name="Yakimov M.M."/>
            <person name="Golyshina O.V."/>
            <person name="Reinhardt R."/>
            <person name="Golyshin P.N."/>
        </authorList>
    </citation>
    <scope>NUCLEOTIDE SEQUENCE [LARGE SCALE GENOMIC DNA]</scope>
</reference>
<dbReference type="HOGENOM" id="CLU_016902_6_0_6"/>
<keyword evidence="4" id="KW-1185">Reference proteome</keyword>
<dbReference type="Gene3D" id="3.30.2350.10">
    <property type="entry name" value="Pseudouridine synthase"/>
    <property type="match status" value="1"/>
</dbReference>
<dbReference type="EMBL" id="FO203512">
    <property type="protein sequence ID" value="CCK77033.1"/>
    <property type="molecule type" value="Genomic_DNA"/>
</dbReference>
<protein>
    <submittedName>
        <fullName evidence="3">Pseudouridine synthase</fullName>
        <ecNumber evidence="3">5.4.99.-</ecNumber>
    </submittedName>
</protein>
<dbReference type="PATRIC" id="fig|698738.3.peg.2966"/>
<sequence>MPHSSPANVSDNEQPITIIHNHADWVIVNKPSGISMQHEQGDISTPSLQQRALADIKKIDNNTTRLWPVHRLDKATSGLVIFAKSAAAAAMFGQLFSQRKVEKHYLAIALGKPKKKQGWVKGDMEKGRNGSWLLTRTQLNPASTYFTSTALETDQTIAKRLYLIQPKTGKTHQIRVALKSLGCAILGDERYKGAEADRCYLHAFAVSFNWQDQVMKFQCEPEQGEWPAFSQVELLSPFYG</sequence>
<dbReference type="NCBIfam" id="TIGR01621">
    <property type="entry name" value="RluA-like"/>
    <property type="match status" value="1"/>
</dbReference>
<dbReference type="Proteomes" id="UP000032749">
    <property type="component" value="Chromosome"/>
</dbReference>
<dbReference type="STRING" id="698738.OLEAN_C28570"/>
<dbReference type="InterPro" id="IPR006508">
    <property type="entry name" value="PsdUridine_synth_RluA-like"/>
</dbReference>
<organism evidence="3 4">
    <name type="scientific">Oleispira antarctica RB-8</name>
    <dbReference type="NCBI Taxonomy" id="698738"/>
    <lineage>
        <taxon>Bacteria</taxon>
        <taxon>Pseudomonadati</taxon>
        <taxon>Pseudomonadota</taxon>
        <taxon>Gammaproteobacteria</taxon>
        <taxon>Oceanospirillales</taxon>
        <taxon>Oceanospirillaceae</taxon>
        <taxon>Oleispira</taxon>
    </lineage>
</organism>
<proteinExistence type="inferred from homology"/>
<dbReference type="InterPro" id="IPR020103">
    <property type="entry name" value="PsdUridine_synth_cat_dom_sf"/>
</dbReference>
<dbReference type="PANTHER" id="PTHR21600">
    <property type="entry name" value="MITOCHONDRIAL RNA PSEUDOURIDINE SYNTHASE"/>
    <property type="match status" value="1"/>
</dbReference>
<dbReference type="GO" id="GO:0000455">
    <property type="term" value="P:enzyme-directed rRNA pseudouridine synthesis"/>
    <property type="evidence" value="ECO:0007669"/>
    <property type="project" value="TreeGrafter"/>
</dbReference>
<dbReference type="PANTHER" id="PTHR21600:SF87">
    <property type="entry name" value="RNA PSEUDOURIDYLATE SYNTHASE DOMAIN-CONTAINING PROTEIN 1"/>
    <property type="match status" value="1"/>
</dbReference>
<gene>
    <name evidence="3" type="ORF">OLEAN_C28570</name>
</gene>
<dbReference type="GO" id="GO:0009982">
    <property type="term" value="F:pseudouridine synthase activity"/>
    <property type="evidence" value="ECO:0007669"/>
    <property type="project" value="InterPro"/>
</dbReference>
<dbReference type="InterPro" id="IPR006145">
    <property type="entry name" value="PsdUridine_synth_RsuA/RluA"/>
</dbReference>
<dbReference type="KEGG" id="oai:OLEAN_C28570"/>